<organism evidence="3 4">
    <name type="scientific">Halobacteriovorax marinus</name>
    <dbReference type="NCBI Taxonomy" id="97084"/>
    <lineage>
        <taxon>Bacteria</taxon>
        <taxon>Pseudomonadati</taxon>
        <taxon>Bdellovibrionota</taxon>
        <taxon>Bacteriovoracia</taxon>
        <taxon>Bacteriovoracales</taxon>
        <taxon>Halobacteriovoraceae</taxon>
        <taxon>Halobacteriovorax</taxon>
    </lineage>
</organism>
<gene>
    <name evidence="3" type="ORF">A9Q84_16080</name>
</gene>
<dbReference type="GO" id="GO:0006508">
    <property type="term" value="P:proteolysis"/>
    <property type="evidence" value="ECO:0007669"/>
    <property type="project" value="InterPro"/>
</dbReference>
<reference evidence="4" key="1">
    <citation type="journal article" date="2017" name="Proc. Natl. Acad. Sci. U.S.A.">
        <title>Simulation of Deepwater Horizon oil plume reveals substrate specialization within a complex community of hydrocarbon-degraders.</title>
        <authorList>
            <person name="Hu P."/>
            <person name="Dubinsky E.A."/>
            <person name="Probst A.J."/>
            <person name="Wang J."/>
            <person name="Sieber C.M.K."/>
            <person name="Tom L.M."/>
            <person name="Gardinali P."/>
            <person name="Banfield J.F."/>
            <person name="Atlas R.M."/>
            <person name="Andersen G.L."/>
        </authorList>
    </citation>
    <scope>NUCLEOTIDE SEQUENCE [LARGE SCALE GENOMIC DNA]</scope>
</reference>
<feature type="domain" description="Peptidase C1A papain C-terminal" evidence="2">
    <location>
        <begin position="57"/>
        <end position="139"/>
    </location>
</feature>
<name>A0A1Y5F4G1_9BACT</name>
<comment type="caution">
    <text evidence="3">The sequence shown here is derived from an EMBL/GenBank/DDBJ whole genome shotgun (WGS) entry which is preliminary data.</text>
</comment>
<dbReference type="Pfam" id="PF00112">
    <property type="entry name" value="Peptidase_C1"/>
    <property type="match status" value="1"/>
</dbReference>
<dbReference type="PROSITE" id="PS00161">
    <property type="entry name" value="ISOCITRATE_LYASE"/>
    <property type="match status" value="1"/>
</dbReference>
<dbReference type="Proteomes" id="UP000196531">
    <property type="component" value="Unassembled WGS sequence"/>
</dbReference>
<dbReference type="SUPFAM" id="SSF54001">
    <property type="entry name" value="Cysteine proteinases"/>
    <property type="match status" value="1"/>
</dbReference>
<evidence type="ECO:0000256" key="1">
    <source>
        <dbReference type="SAM" id="SignalP"/>
    </source>
</evidence>
<dbReference type="InterPro" id="IPR025660">
    <property type="entry name" value="Pept_his_AS"/>
</dbReference>
<evidence type="ECO:0000259" key="2">
    <source>
        <dbReference type="Pfam" id="PF00112"/>
    </source>
</evidence>
<dbReference type="PROSITE" id="PS00639">
    <property type="entry name" value="THIOL_PROTEASE_HIS"/>
    <property type="match status" value="1"/>
</dbReference>
<protein>
    <recommendedName>
        <fullName evidence="2">Peptidase C1A papain C-terminal domain-containing protein</fullName>
    </recommendedName>
</protein>
<sequence>MKNTIILTAFLFLSAKSMANIDGAFLDAPYKDAVQIKIEKLDNKRFSKNDVLSVIDNMTPVRAQVSRGTCSIFSATAMLEGMLRIKFAKDETLDLSEEFLEFYAVGGRTSDGSSSGANFRVIYKRGLPSETTLPYIGVSWVDMPMLALAVKRCGHLSGDPKTACLLVHRDPALKRMNDRQILDQTLPTFDPELVAAKVEGREFRSEYLSKRSRTPNSRITTLANLRRVLNAGRPLTMGISFYYGAWNHRKADELGIGRSDANWKAGIVGYPEVGSVDRVKSKEAAAGHSILIVGYDENKVVETEVLMEDGTKKKFSYKGVYYFKNSWGITGFGKSINIKDEIKPGYGMITMKYAHEMGSFYQMSHSFFK</sequence>
<dbReference type="AlphaFoldDB" id="A0A1Y5F4G1"/>
<dbReference type="Gene3D" id="3.90.70.10">
    <property type="entry name" value="Cysteine proteinases"/>
    <property type="match status" value="1"/>
</dbReference>
<feature type="chain" id="PRO_5012870506" description="Peptidase C1A papain C-terminal domain-containing protein" evidence="1">
    <location>
        <begin position="20"/>
        <end position="369"/>
    </location>
</feature>
<evidence type="ECO:0000313" key="4">
    <source>
        <dbReference type="Proteomes" id="UP000196531"/>
    </source>
</evidence>
<dbReference type="CDD" id="cd02619">
    <property type="entry name" value="Peptidase_C1"/>
    <property type="match status" value="1"/>
</dbReference>
<evidence type="ECO:0000313" key="3">
    <source>
        <dbReference type="EMBL" id="OUR95354.1"/>
    </source>
</evidence>
<dbReference type="InterPro" id="IPR000668">
    <property type="entry name" value="Peptidase_C1A_C"/>
</dbReference>
<keyword evidence="1" id="KW-0732">Signal</keyword>
<dbReference type="EMBL" id="MAAO01000008">
    <property type="protein sequence ID" value="OUR95354.1"/>
    <property type="molecule type" value="Genomic_DNA"/>
</dbReference>
<feature type="signal peptide" evidence="1">
    <location>
        <begin position="1"/>
        <end position="19"/>
    </location>
</feature>
<dbReference type="GO" id="GO:0008234">
    <property type="term" value="F:cysteine-type peptidase activity"/>
    <property type="evidence" value="ECO:0007669"/>
    <property type="project" value="InterPro"/>
</dbReference>
<dbReference type="InterPro" id="IPR018523">
    <property type="entry name" value="Isocitrate_lyase_ph_CS"/>
</dbReference>
<proteinExistence type="predicted"/>
<accession>A0A1Y5F4G1</accession>
<dbReference type="InterPro" id="IPR038765">
    <property type="entry name" value="Papain-like_cys_pep_sf"/>
</dbReference>